<dbReference type="Pfam" id="PF22936">
    <property type="entry name" value="Pol_BBD"/>
    <property type="match status" value="1"/>
</dbReference>
<dbReference type="Gene3D" id="3.30.420.10">
    <property type="entry name" value="Ribonuclease H-like superfamily/Ribonuclease H"/>
    <property type="match status" value="1"/>
</dbReference>
<dbReference type="PROSITE" id="PS50158">
    <property type="entry name" value="ZF_CCHC"/>
    <property type="match status" value="1"/>
</dbReference>
<feature type="domain" description="CCHC-type" evidence="8">
    <location>
        <begin position="58"/>
        <end position="74"/>
    </location>
</feature>
<reference evidence="10 11" key="1">
    <citation type="submission" date="2024-04" db="EMBL/GenBank/DDBJ databases">
        <title>The reference genome of an endangered Asteraceae, Deinandra increscens subsp. villosa, native to the Central Coast of California.</title>
        <authorList>
            <person name="Guilliams M."/>
            <person name="Hasenstab-Lehman K."/>
            <person name="Meyer R."/>
            <person name="Mcevoy S."/>
        </authorList>
    </citation>
    <scope>NUCLEOTIDE SEQUENCE [LARGE SCALE GENOMIC DNA]</scope>
    <source>
        <tissue evidence="10">Leaf</tissue>
    </source>
</reference>
<evidence type="ECO:0000259" key="9">
    <source>
        <dbReference type="PROSITE" id="PS50994"/>
    </source>
</evidence>
<proteinExistence type="predicted"/>
<keyword evidence="3" id="KW-0064">Aspartyl protease</keyword>
<dbReference type="GO" id="GO:0015074">
    <property type="term" value="P:DNA integration"/>
    <property type="evidence" value="ECO:0007669"/>
    <property type="project" value="InterPro"/>
</dbReference>
<dbReference type="InterPro" id="IPR001878">
    <property type="entry name" value="Znf_CCHC"/>
</dbReference>
<dbReference type="InterPro" id="IPR013103">
    <property type="entry name" value="RVT_2"/>
</dbReference>
<evidence type="ECO:0000256" key="6">
    <source>
        <dbReference type="SAM" id="Coils"/>
    </source>
</evidence>
<dbReference type="GO" id="GO:0004190">
    <property type="term" value="F:aspartic-type endopeptidase activity"/>
    <property type="evidence" value="ECO:0007669"/>
    <property type="project" value="UniProtKB-KW"/>
</dbReference>
<dbReference type="Pfam" id="PF00665">
    <property type="entry name" value="rve"/>
    <property type="match status" value="1"/>
</dbReference>
<dbReference type="InterPro" id="IPR036397">
    <property type="entry name" value="RNaseH_sf"/>
</dbReference>
<dbReference type="Pfam" id="PF07727">
    <property type="entry name" value="RVT_2"/>
    <property type="match status" value="1"/>
</dbReference>
<evidence type="ECO:0000256" key="3">
    <source>
        <dbReference type="ARBA" id="ARBA00022750"/>
    </source>
</evidence>
<dbReference type="EMBL" id="JBCNJP010000017">
    <property type="protein sequence ID" value="KAK9064959.1"/>
    <property type="molecule type" value="Genomic_DNA"/>
</dbReference>
<feature type="region of interest" description="Disordered" evidence="7">
    <location>
        <begin position="895"/>
        <end position="948"/>
    </location>
</feature>
<dbReference type="InterPro" id="IPR057670">
    <property type="entry name" value="SH3_retrovirus"/>
</dbReference>
<dbReference type="Proteomes" id="UP001408789">
    <property type="component" value="Unassembled WGS sequence"/>
</dbReference>
<sequence>MLSGELNQINPEDVDMLDVSWQMAMAVFRAKKFMAKTGKNVWKDQDKIRMGFDKSKLRCFICDEYGHFSRECTKPKREKPEEKKARDGKGKAETKALVMQECGEYQWVSQIEELNLSHAMIAKMEDDAEEEHAFVVTEEKSGDKEENLIKDKEAFAAEVDKSKKSVLYDNAKLEIAELRKHVDELKHKNNEMQVKLDVNQMRNKRILQAGKALSSCITDVQCGKDKGGIGISSSEKSKNSVPPHVIGMIYEEDQVDRSESGMHEAGPPIDSVLVGVKPMTEEELENEKHMTYGLGNQTKTVIFTCEPGPSQEPLNDNVSSSDVFVSCADEVRIKDVSGEDVECLRVKECHESSSLISDLPKDDVLASVFELNASKSKQLVLSMSSKHVSNSNEVVNDFKIRVPNTKAGRESKPKEFVPYPQGQPRRIVNNLWYVDSGCPRHMTGGLSLLEEVQDFNGGGVSFSGGVGGKISKKGVVKNGSLTFFDVHYVEELSHSLLSDSQICDQEYSVLFNSKECIILKPGVKIPEECFLIRTPRRGNSYLLNMGNPPSSDVACLISKHNENLALLWHRRLGHANMKNLTKLAKGEHVRNLPIKYFSSFEKCVACAKGKQHKLPHRSKMTNTISSILQLLHMDLFGPMQVQSISRFSYCLVIVDDFSRFTWVFFLLNKHETPTLVKQFVTLIENQMNKKVKAIRSDNGTEFKNAELNMFCGEKGIERQYSAPYTPQQNGVVKRRNRTLIEAARTMLCEARLPIFFWAEVVNTACYVQNRVLLNKWHEKTPYEIIYGEKPKVGYFKSIGCPCTVLIQSDVGKFEAKADECYFVGYSANSSYRVYNKTTKVIIEAFNVDWLEDNPTDAGNGPDWIYDYGSLFEGFNFSNMFHSFGEEEDIIAPTPQERPPVEKVSDNVSAAAPKNDNADVPESSGTHDDQKETETQGMNDNINDTNLPVSVSVPDVQATRINRDSPLSNVLGPVSAGVTTRSRMGDINFCMFSCFISQIEPPNVMPLVKRPENKKVIPTRWLYKNKKDDTGVIVRNKARLIVQVHRQVHGIGYDEVYVPVARLEAIRIFLAVETYLNFTVHQMDVKTTFLYAEMNEEVYVAQPPRFVDEEHPDHVYLLDRALYGLYQAPRTWYETLLKRLVENGYTRGMVDKTLFRKRVKNDIIMVQVYVDDIIYGSTNEELCTEFEDIMRKKFEMSDQGEMSFFLALQVKQDESGILIHQAKYVNEILEKYKMQDSKSISTQMASRPLLTADADGESVVWIQNQLIDCGMEFLNTPIFCDNAAALQIVKNPVQHSKTKHIDIKVRFIRDCYDRQLIQLEKVNSDQNVSDLFTKPLPRQNFEMTHVLVDEELVREFWGTSRANADKTRITTTIQSRRIEILEEDFRRGLNINDRAKDRMEYSKTEVLEGARLLGYEGKFPPIFKKLLPHYWRCLAHYLQKSFLGKRTSFDQLNKVHGTTIVALALDWEYNFSR</sequence>
<keyword evidence="5" id="KW-0862">Zinc</keyword>
<evidence type="ECO:0000256" key="4">
    <source>
        <dbReference type="ARBA" id="ARBA00022801"/>
    </source>
</evidence>
<dbReference type="Pfam" id="PF00098">
    <property type="entry name" value="zf-CCHC"/>
    <property type="match status" value="1"/>
</dbReference>
<dbReference type="SUPFAM" id="SSF53098">
    <property type="entry name" value="Ribonuclease H-like"/>
    <property type="match status" value="1"/>
</dbReference>
<evidence type="ECO:0000313" key="11">
    <source>
        <dbReference type="Proteomes" id="UP001408789"/>
    </source>
</evidence>
<dbReference type="GO" id="GO:0006508">
    <property type="term" value="P:proteolysis"/>
    <property type="evidence" value="ECO:0007669"/>
    <property type="project" value="UniProtKB-KW"/>
</dbReference>
<keyword evidence="5" id="KW-0863">Zinc-finger</keyword>
<dbReference type="InterPro" id="IPR012337">
    <property type="entry name" value="RNaseH-like_sf"/>
</dbReference>
<evidence type="ECO:0000256" key="1">
    <source>
        <dbReference type="ARBA" id="ARBA00022670"/>
    </source>
</evidence>
<dbReference type="Gene3D" id="4.10.60.10">
    <property type="entry name" value="Zinc finger, CCHC-type"/>
    <property type="match status" value="1"/>
</dbReference>
<dbReference type="SMART" id="SM00343">
    <property type="entry name" value="ZnF_C2HC"/>
    <property type="match status" value="1"/>
</dbReference>
<keyword evidence="2" id="KW-0479">Metal-binding</keyword>
<feature type="compositionally biased region" description="Polar residues" evidence="7">
    <location>
        <begin position="934"/>
        <end position="948"/>
    </location>
</feature>
<dbReference type="InterPro" id="IPR025724">
    <property type="entry name" value="GAG-pre-integrase_dom"/>
</dbReference>
<gene>
    <name evidence="10" type="ORF">SSX86_016342</name>
</gene>
<dbReference type="GO" id="GO:0003676">
    <property type="term" value="F:nucleic acid binding"/>
    <property type="evidence" value="ECO:0007669"/>
    <property type="project" value="InterPro"/>
</dbReference>
<dbReference type="Pfam" id="PF25597">
    <property type="entry name" value="SH3_retrovirus"/>
    <property type="match status" value="1"/>
</dbReference>
<dbReference type="InterPro" id="IPR054722">
    <property type="entry name" value="PolX-like_BBD"/>
</dbReference>
<keyword evidence="4" id="KW-0378">Hydrolase</keyword>
<dbReference type="PANTHER" id="PTHR42648:SF32">
    <property type="entry name" value="RIBONUCLEASE H-LIKE DOMAIN, GAG-PRE-INTEGRASE DOMAIN PROTEIN-RELATED"/>
    <property type="match status" value="1"/>
</dbReference>
<feature type="coiled-coil region" evidence="6">
    <location>
        <begin position="168"/>
        <end position="195"/>
    </location>
</feature>
<feature type="compositionally biased region" description="Basic and acidic residues" evidence="7">
    <location>
        <begin position="924"/>
        <end position="933"/>
    </location>
</feature>
<dbReference type="InterPro" id="IPR036875">
    <property type="entry name" value="Znf_CCHC_sf"/>
</dbReference>
<dbReference type="InterPro" id="IPR001584">
    <property type="entry name" value="Integrase_cat-core"/>
</dbReference>
<evidence type="ECO:0000256" key="7">
    <source>
        <dbReference type="SAM" id="MobiDB-lite"/>
    </source>
</evidence>
<dbReference type="PROSITE" id="PS50994">
    <property type="entry name" value="INTEGRASE"/>
    <property type="match status" value="1"/>
</dbReference>
<keyword evidence="1" id="KW-0645">Protease</keyword>
<dbReference type="CDD" id="cd09272">
    <property type="entry name" value="RNase_HI_RT_Ty1"/>
    <property type="match status" value="1"/>
</dbReference>
<evidence type="ECO:0000256" key="5">
    <source>
        <dbReference type="PROSITE-ProRule" id="PRU00047"/>
    </source>
</evidence>
<evidence type="ECO:0000313" key="10">
    <source>
        <dbReference type="EMBL" id="KAK9064959.1"/>
    </source>
</evidence>
<comment type="caution">
    <text evidence="10">The sequence shown here is derived from an EMBL/GenBank/DDBJ whole genome shotgun (WGS) entry which is preliminary data.</text>
</comment>
<dbReference type="SUPFAM" id="SSF57756">
    <property type="entry name" value="Retrovirus zinc finger-like domains"/>
    <property type="match status" value="1"/>
</dbReference>
<evidence type="ECO:0000259" key="8">
    <source>
        <dbReference type="PROSITE" id="PS50158"/>
    </source>
</evidence>
<name>A0AAP0D554_9ASTR</name>
<dbReference type="SUPFAM" id="SSF56672">
    <property type="entry name" value="DNA/RNA polymerases"/>
    <property type="match status" value="1"/>
</dbReference>
<feature type="domain" description="Integrase catalytic" evidence="9">
    <location>
        <begin position="611"/>
        <end position="789"/>
    </location>
</feature>
<evidence type="ECO:0000256" key="2">
    <source>
        <dbReference type="ARBA" id="ARBA00022723"/>
    </source>
</evidence>
<dbReference type="InterPro" id="IPR039537">
    <property type="entry name" value="Retrotran_Ty1/copia-like"/>
</dbReference>
<dbReference type="GO" id="GO:0008270">
    <property type="term" value="F:zinc ion binding"/>
    <property type="evidence" value="ECO:0007669"/>
    <property type="project" value="UniProtKB-KW"/>
</dbReference>
<dbReference type="Pfam" id="PF13976">
    <property type="entry name" value="gag_pre-integrs"/>
    <property type="match status" value="1"/>
</dbReference>
<accession>A0AAP0D554</accession>
<keyword evidence="6" id="KW-0175">Coiled coil</keyword>
<organism evidence="10 11">
    <name type="scientific">Deinandra increscens subsp. villosa</name>
    <dbReference type="NCBI Taxonomy" id="3103831"/>
    <lineage>
        <taxon>Eukaryota</taxon>
        <taxon>Viridiplantae</taxon>
        <taxon>Streptophyta</taxon>
        <taxon>Embryophyta</taxon>
        <taxon>Tracheophyta</taxon>
        <taxon>Spermatophyta</taxon>
        <taxon>Magnoliopsida</taxon>
        <taxon>eudicotyledons</taxon>
        <taxon>Gunneridae</taxon>
        <taxon>Pentapetalae</taxon>
        <taxon>asterids</taxon>
        <taxon>campanulids</taxon>
        <taxon>Asterales</taxon>
        <taxon>Asteraceae</taxon>
        <taxon>Asteroideae</taxon>
        <taxon>Heliantheae alliance</taxon>
        <taxon>Madieae</taxon>
        <taxon>Madiinae</taxon>
        <taxon>Deinandra</taxon>
    </lineage>
</organism>
<dbReference type="InterPro" id="IPR043502">
    <property type="entry name" value="DNA/RNA_pol_sf"/>
</dbReference>
<dbReference type="PANTHER" id="PTHR42648">
    <property type="entry name" value="TRANSPOSASE, PUTATIVE-RELATED"/>
    <property type="match status" value="1"/>
</dbReference>
<keyword evidence="11" id="KW-1185">Reference proteome</keyword>
<protein>
    <submittedName>
        <fullName evidence="10">Uncharacterized protein</fullName>
    </submittedName>
</protein>